<dbReference type="EMBL" id="GL870880">
    <property type="protein sequence ID" value="EIJ87988.1"/>
    <property type="molecule type" value="Genomic_DNA"/>
</dbReference>
<feature type="region of interest" description="Disordered" evidence="1">
    <location>
        <begin position="442"/>
        <end position="490"/>
    </location>
</feature>
<evidence type="ECO:0000313" key="3">
    <source>
        <dbReference type="Proteomes" id="UP000002872"/>
    </source>
</evidence>
<dbReference type="OrthoDB" id="10440851at2759"/>
<protein>
    <submittedName>
        <fullName evidence="2">Uncharacterized protein</fullName>
    </submittedName>
</protein>
<dbReference type="HOGENOM" id="CLU_006408_0_0_1"/>
<accession>I3EFJ1</accession>
<evidence type="ECO:0000313" key="2">
    <source>
        <dbReference type="EMBL" id="EIJ87988.1"/>
    </source>
</evidence>
<name>I3EFJ1_NEMP3</name>
<sequence length="880" mass="103207">MKIHRIEYERNFLQTEFVFWECSASAIHLICNILDEYFTSVQYIRLTNCDITNDVQRMISIPIMRKVRRLSIITGMEMKEAYDAIKDALPALEMLQIEKDPQGINSALPAEYKQDTLAILEAKKQIQRCLDKSKADYTNIYENRGVYWDINNSNDITPDLSQNRFEESGGLLPILSSEIYMVIMKLFKEYPNMLSKTDFISLFGLIARLANNRHNIYYENIMKKDQAFYKIDTIRNYLCDLEKLCKKIEKDNYTIIETIDIEAIKKLKSDVLNYIKSDIKYHIIKYSDLDSISENPEINITDGIDCAGHLQIHMDALPENYEKSENKNLYSSLENIQKWLEILKQKRQNVFKLNKYATMMYYKVKKMHIGIKSYITKHKNSHLGVSLNGSTDKRNIIGHNQMHFLLKCHIPRLKEFNRELSSMLTDWQMIEYMEMYTKDVETKNQQKTYEKTPRQKELSPKHNSKSNDLEGHSSGVSSTSGQTTDNKNDLLEKNSSTIRIDNFLLEFMFPSENDLCTEFLYSLHHTLMSLVPTHCRNFTVALGIREVCDKENYKVYLQKLTEFYEAKSKKGIIDYLKYVKIIVQAINLEVSYEVVMEDLSKLTRVPYTMLDIPKFYFTGLSNVVDQSSIIPRMVISNSTLRRYLYGRLMAGELETYKNYTENPTLRQMYTRLMALNQVKSPLQIVELDCIEDSYNCPICQSSSLIKENIEISKTHAENLKKVLLKLEKYKPSMNSRSKEEISLHEKIRIAEEYAAFAIDTQNLLASLSTADIEKILNLAMDIYKMPENKLINKFNLEINGEHPFKKNTRQHLSEIKKSRILARKENITKKLLNHINLTEKNRRKLEKLEIDDMWEVAWFLSDILDDNYIESWKNYTPEQL</sequence>
<feature type="compositionally biased region" description="Basic and acidic residues" evidence="1">
    <location>
        <begin position="442"/>
        <end position="471"/>
    </location>
</feature>
<gene>
    <name evidence="2" type="ORF">NEQG_02060</name>
</gene>
<dbReference type="Proteomes" id="UP000002872">
    <property type="component" value="Unassembled WGS sequence"/>
</dbReference>
<organism evidence="2 3">
    <name type="scientific">Nematocida parisii (strain ERTm3)</name>
    <name type="common">Nematode killer fungus</name>
    <dbReference type="NCBI Taxonomy" id="935791"/>
    <lineage>
        <taxon>Eukaryota</taxon>
        <taxon>Fungi</taxon>
        <taxon>Fungi incertae sedis</taxon>
        <taxon>Microsporidia</taxon>
        <taxon>Nematocida</taxon>
    </lineage>
</organism>
<reference evidence="2" key="1">
    <citation type="submission" date="2011-01" db="EMBL/GenBank/DDBJ databases">
        <title>The Genome Sequence of Nematocida parisii strain ERTm3.</title>
        <authorList>
            <consortium name="The Broad Institute Genome Sequencing Platform"/>
            <consortium name="The Broad Institute Genome Sequencing Center for Infectious Disease"/>
            <person name="Cuomo C."/>
            <person name="Troemel E."/>
            <person name="Young S.K."/>
            <person name="Zeng Q."/>
            <person name="Gargeya S."/>
            <person name="Fitzgerald M."/>
            <person name="Haas B."/>
            <person name="Abouelleil A."/>
            <person name="Alvarado L."/>
            <person name="Arachchi H.M."/>
            <person name="Berlin A."/>
            <person name="Chapman S.B."/>
            <person name="Gearin G."/>
            <person name="Goldberg J."/>
            <person name="Griggs A."/>
            <person name="Gujja S."/>
            <person name="Hansen M."/>
            <person name="Heiman D."/>
            <person name="Howarth C."/>
            <person name="Larimer J."/>
            <person name="Lui A."/>
            <person name="MacDonald P.J.P."/>
            <person name="McCowen C."/>
            <person name="Montmayeur A."/>
            <person name="Murphy C."/>
            <person name="Neiman D."/>
            <person name="Pearson M."/>
            <person name="Priest M."/>
            <person name="Roberts A."/>
            <person name="Saif S."/>
            <person name="Shea T."/>
            <person name="Sisk P."/>
            <person name="Stolte C."/>
            <person name="Sykes S."/>
            <person name="Wortman J."/>
            <person name="Nusbaum C."/>
            <person name="Birren B."/>
        </authorList>
    </citation>
    <scope>NUCLEOTIDE SEQUENCE</scope>
    <source>
        <strain evidence="2">ERTm3</strain>
    </source>
</reference>
<dbReference type="VEuPathDB" id="MicrosporidiaDB:NEQG_02060"/>
<dbReference type="InParanoid" id="I3EFJ1"/>
<evidence type="ECO:0000256" key="1">
    <source>
        <dbReference type="SAM" id="MobiDB-lite"/>
    </source>
</evidence>
<proteinExistence type="predicted"/>
<feature type="compositionally biased region" description="Low complexity" evidence="1">
    <location>
        <begin position="472"/>
        <end position="484"/>
    </location>
</feature>
<feature type="non-terminal residue" evidence="2">
    <location>
        <position position="880"/>
    </location>
</feature>
<dbReference type="AlphaFoldDB" id="I3EFJ1"/>
<keyword evidence="3" id="KW-1185">Reference proteome</keyword>